<organism evidence="2 3">
    <name type="scientific">Rhodohalobacter barkolensis</name>
    <dbReference type="NCBI Taxonomy" id="2053187"/>
    <lineage>
        <taxon>Bacteria</taxon>
        <taxon>Pseudomonadati</taxon>
        <taxon>Balneolota</taxon>
        <taxon>Balneolia</taxon>
        <taxon>Balneolales</taxon>
        <taxon>Balneolaceae</taxon>
        <taxon>Rhodohalobacter</taxon>
    </lineage>
</organism>
<dbReference type="Proteomes" id="UP000233398">
    <property type="component" value="Unassembled WGS sequence"/>
</dbReference>
<dbReference type="RefSeq" id="WP_101071439.1">
    <property type="nucleotide sequence ID" value="NZ_PISP01000001.1"/>
</dbReference>
<evidence type="ECO:0000313" key="3">
    <source>
        <dbReference type="Proteomes" id="UP000233398"/>
    </source>
</evidence>
<protein>
    <submittedName>
        <fullName evidence="2">Uncharacterized protein</fullName>
    </submittedName>
</protein>
<feature type="transmembrane region" description="Helical" evidence="1">
    <location>
        <begin position="37"/>
        <end position="56"/>
    </location>
</feature>
<reference evidence="2 3" key="1">
    <citation type="submission" date="2017-11" db="EMBL/GenBank/DDBJ databases">
        <title>Rhodohalobacter 15182 sp. nov., isolated from a salt lake.</title>
        <authorList>
            <person name="Han S."/>
        </authorList>
    </citation>
    <scope>NUCLEOTIDE SEQUENCE [LARGE SCALE GENOMIC DNA]</scope>
    <source>
        <strain evidence="2 3">15182</strain>
    </source>
</reference>
<evidence type="ECO:0000313" key="2">
    <source>
        <dbReference type="EMBL" id="PKD44149.1"/>
    </source>
</evidence>
<name>A0A2N0VIY7_9BACT</name>
<accession>A0A2N0VIY7</accession>
<keyword evidence="1" id="KW-1133">Transmembrane helix</keyword>
<dbReference type="EMBL" id="PISP01000001">
    <property type="protein sequence ID" value="PKD44149.1"/>
    <property type="molecule type" value="Genomic_DNA"/>
</dbReference>
<keyword evidence="1" id="KW-0812">Transmembrane</keyword>
<keyword evidence="3" id="KW-1185">Reference proteome</keyword>
<proteinExistence type="predicted"/>
<evidence type="ECO:0000256" key="1">
    <source>
        <dbReference type="SAM" id="Phobius"/>
    </source>
</evidence>
<dbReference type="AlphaFoldDB" id="A0A2N0VIY7"/>
<dbReference type="OrthoDB" id="1448319at2"/>
<sequence>MKLKDLSREELEKLIAEKGIGSEYLDRAERIQRDVNLALLVGSATVLLGLTAWTIYKYKGE</sequence>
<gene>
    <name evidence="2" type="ORF">CWD77_01385</name>
</gene>
<keyword evidence="1" id="KW-0472">Membrane</keyword>
<comment type="caution">
    <text evidence="2">The sequence shown here is derived from an EMBL/GenBank/DDBJ whole genome shotgun (WGS) entry which is preliminary data.</text>
</comment>